<dbReference type="GeneID" id="112053740"/>
<dbReference type="AlphaFoldDB" id="A0A6J1NQE2"/>
<evidence type="ECO:0000256" key="4">
    <source>
        <dbReference type="ARBA" id="ARBA00007756"/>
    </source>
</evidence>
<dbReference type="GO" id="GO:0003924">
    <property type="term" value="F:GTPase activity"/>
    <property type="evidence" value="ECO:0007669"/>
    <property type="project" value="TreeGrafter"/>
</dbReference>
<dbReference type="GO" id="GO:0019003">
    <property type="term" value="F:GDP binding"/>
    <property type="evidence" value="ECO:0007669"/>
    <property type="project" value="UniProtKB-ARBA"/>
</dbReference>
<comment type="catalytic activity">
    <reaction evidence="12">
        <text>GTP + H2O = GDP + phosphate + H(+)</text>
        <dbReference type="Rhea" id="RHEA:19669"/>
        <dbReference type="ChEBI" id="CHEBI:15377"/>
        <dbReference type="ChEBI" id="CHEBI:15378"/>
        <dbReference type="ChEBI" id="CHEBI:37565"/>
        <dbReference type="ChEBI" id="CHEBI:43474"/>
        <dbReference type="ChEBI" id="CHEBI:58189"/>
    </reaction>
    <physiologicalReaction direction="left-to-right" evidence="12">
        <dbReference type="Rhea" id="RHEA:19670"/>
    </physiologicalReaction>
</comment>
<dbReference type="SUPFAM" id="SSF52540">
    <property type="entry name" value="P-loop containing nucleoside triphosphate hydrolases"/>
    <property type="match status" value="1"/>
</dbReference>
<evidence type="ECO:0000313" key="16">
    <source>
        <dbReference type="RefSeq" id="XP_023949044.1"/>
    </source>
</evidence>
<evidence type="ECO:0000256" key="9">
    <source>
        <dbReference type="ARBA" id="ARBA00023136"/>
    </source>
</evidence>
<dbReference type="GO" id="GO:0005829">
    <property type="term" value="C:cytosol"/>
    <property type="evidence" value="ECO:0007669"/>
    <property type="project" value="UniProtKB-ARBA"/>
</dbReference>
<reference evidence="16" key="2">
    <citation type="submission" date="2025-08" db="UniProtKB">
        <authorList>
            <consortium name="RefSeq"/>
        </authorList>
    </citation>
    <scope>IDENTIFICATION</scope>
</reference>
<dbReference type="OrthoDB" id="26136at2759"/>
<dbReference type="FunFam" id="3.40.50.300:FF:000226">
    <property type="entry name" value="Ras-related GTP-binding protein D"/>
    <property type="match status" value="1"/>
</dbReference>
<dbReference type="Pfam" id="PF04670">
    <property type="entry name" value="Gtr1_RagA"/>
    <property type="match status" value="1"/>
</dbReference>
<evidence type="ECO:0000256" key="13">
    <source>
        <dbReference type="RuleBase" id="RU367014"/>
    </source>
</evidence>
<dbReference type="PANTHER" id="PTHR11259">
    <property type="entry name" value="RAS-RELATED GTP BINDING RAG/GTR YEAST"/>
    <property type="match status" value="1"/>
</dbReference>
<keyword evidence="11" id="KW-0539">Nucleus</keyword>
<keyword evidence="5" id="KW-0963">Cytoplasm</keyword>
<keyword evidence="6 13" id="KW-0547">Nucleotide-binding</keyword>
<comment type="similarity">
    <text evidence="4 13">Belongs to the GTR/RAG GTP-binding protein family.</text>
</comment>
<dbReference type="Gene3D" id="3.40.50.300">
    <property type="entry name" value="P-loop containing nucleotide triphosphate hydrolases"/>
    <property type="match status" value="1"/>
</dbReference>
<accession>A0A6J1NQE2</accession>
<dbReference type="GO" id="GO:0019899">
    <property type="term" value="F:enzyme binding"/>
    <property type="evidence" value="ECO:0007669"/>
    <property type="project" value="UniProtKB-ARBA"/>
</dbReference>
<protein>
    <submittedName>
        <fullName evidence="16">Ras-related GTP-binding protein C</fullName>
    </submittedName>
</protein>
<feature type="compositionally biased region" description="Polar residues" evidence="14">
    <location>
        <begin position="374"/>
        <end position="385"/>
    </location>
</feature>
<dbReference type="InterPro" id="IPR039400">
    <property type="entry name" value="RagC/D"/>
</dbReference>
<dbReference type="CDD" id="cd11385">
    <property type="entry name" value="RagC_like"/>
    <property type="match status" value="1"/>
</dbReference>
<keyword evidence="9" id="KW-0472">Membrane</keyword>
<dbReference type="PANTHER" id="PTHR11259:SF2">
    <property type="entry name" value="GH16429P"/>
    <property type="match status" value="1"/>
</dbReference>
<organism evidence="15 16">
    <name type="scientific">Bicyclus anynana</name>
    <name type="common">Squinting bush brown butterfly</name>
    <dbReference type="NCBI Taxonomy" id="110368"/>
    <lineage>
        <taxon>Eukaryota</taxon>
        <taxon>Metazoa</taxon>
        <taxon>Ecdysozoa</taxon>
        <taxon>Arthropoda</taxon>
        <taxon>Hexapoda</taxon>
        <taxon>Insecta</taxon>
        <taxon>Pterygota</taxon>
        <taxon>Neoptera</taxon>
        <taxon>Endopterygota</taxon>
        <taxon>Lepidoptera</taxon>
        <taxon>Glossata</taxon>
        <taxon>Ditrysia</taxon>
        <taxon>Papilionoidea</taxon>
        <taxon>Nymphalidae</taxon>
        <taxon>Satyrinae</taxon>
        <taxon>Satyrini</taxon>
        <taxon>Mycalesina</taxon>
        <taxon>Bicyclus</taxon>
    </lineage>
</organism>
<evidence type="ECO:0000256" key="7">
    <source>
        <dbReference type="ARBA" id="ARBA00022801"/>
    </source>
</evidence>
<dbReference type="GO" id="GO:1904263">
    <property type="term" value="P:positive regulation of TORC1 signaling"/>
    <property type="evidence" value="ECO:0007669"/>
    <property type="project" value="UniProtKB-ARBA"/>
</dbReference>
<evidence type="ECO:0000256" key="11">
    <source>
        <dbReference type="ARBA" id="ARBA00023242"/>
    </source>
</evidence>
<dbReference type="GO" id="GO:0043200">
    <property type="term" value="P:response to amino acid"/>
    <property type="evidence" value="ECO:0007669"/>
    <property type="project" value="UniProtKB-ARBA"/>
</dbReference>
<dbReference type="GO" id="GO:0034198">
    <property type="term" value="P:cellular response to amino acid starvation"/>
    <property type="evidence" value="ECO:0007669"/>
    <property type="project" value="UniProtKB-ARBA"/>
</dbReference>
<evidence type="ECO:0000256" key="5">
    <source>
        <dbReference type="ARBA" id="ARBA00022490"/>
    </source>
</evidence>
<dbReference type="Proteomes" id="UP001652582">
    <property type="component" value="Chromosome 1"/>
</dbReference>
<evidence type="ECO:0000256" key="2">
    <source>
        <dbReference type="ARBA" id="ARBA00004496"/>
    </source>
</evidence>
<keyword evidence="7" id="KW-0378">Hydrolase</keyword>
<dbReference type="GO" id="GO:0010507">
    <property type="term" value="P:negative regulation of autophagy"/>
    <property type="evidence" value="ECO:0007669"/>
    <property type="project" value="TreeGrafter"/>
</dbReference>
<evidence type="ECO:0000256" key="3">
    <source>
        <dbReference type="ARBA" id="ARBA00004656"/>
    </source>
</evidence>
<dbReference type="GO" id="GO:0005525">
    <property type="term" value="F:GTP binding"/>
    <property type="evidence" value="ECO:0007669"/>
    <property type="project" value="UniProtKB-UniRule"/>
</dbReference>
<reference evidence="15" key="1">
    <citation type="submission" date="2025-05" db="UniProtKB">
        <authorList>
            <consortium name="RefSeq"/>
        </authorList>
    </citation>
    <scope>NUCLEOTIDE SEQUENCE [LARGE SCALE GENOMIC DNA]</scope>
</reference>
<keyword evidence="8 13" id="KW-0342">GTP-binding</keyword>
<dbReference type="GO" id="GO:0060090">
    <property type="term" value="F:molecular adaptor activity"/>
    <property type="evidence" value="ECO:0007669"/>
    <property type="project" value="UniProtKB-ARBA"/>
</dbReference>
<dbReference type="Gene3D" id="3.30.450.190">
    <property type="match status" value="1"/>
</dbReference>
<dbReference type="GO" id="GO:0005765">
    <property type="term" value="C:lysosomal membrane"/>
    <property type="evidence" value="ECO:0007669"/>
    <property type="project" value="UniProtKB-SubCell"/>
</dbReference>
<evidence type="ECO:0000256" key="10">
    <source>
        <dbReference type="ARBA" id="ARBA00023228"/>
    </source>
</evidence>
<comment type="subcellular location">
    <subcellularLocation>
        <location evidence="2">Cytoplasm</location>
    </subcellularLocation>
    <subcellularLocation>
        <location evidence="3">Lysosome membrane</location>
    </subcellularLocation>
    <subcellularLocation>
        <location evidence="1">Nucleus</location>
    </subcellularLocation>
</comment>
<evidence type="ECO:0000256" key="6">
    <source>
        <dbReference type="ARBA" id="ARBA00022741"/>
    </source>
</evidence>
<evidence type="ECO:0000256" key="14">
    <source>
        <dbReference type="SAM" id="MobiDB-lite"/>
    </source>
</evidence>
<evidence type="ECO:0000313" key="15">
    <source>
        <dbReference type="Proteomes" id="UP001652582"/>
    </source>
</evidence>
<gene>
    <name evidence="16" type="primary">LOC112053740</name>
</gene>
<dbReference type="GO" id="GO:1990131">
    <property type="term" value="C:Gtr1-Gtr2 GTPase complex"/>
    <property type="evidence" value="ECO:0007669"/>
    <property type="project" value="TreeGrafter"/>
</dbReference>
<keyword evidence="15" id="KW-1185">Reference proteome</keyword>
<dbReference type="KEGG" id="bany:112053740"/>
<dbReference type="InterPro" id="IPR006762">
    <property type="entry name" value="Gtr1_RagA"/>
</dbReference>
<dbReference type="InterPro" id="IPR027417">
    <property type="entry name" value="P-loop_NTPase"/>
</dbReference>
<proteinExistence type="inferred from homology"/>
<evidence type="ECO:0000256" key="1">
    <source>
        <dbReference type="ARBA" id="ARBA00004123"/>
    </source>
</evidence>
<dbReference type="FunFam" id="3.30.450.190:FF:000001">
    <property type="entry name" value="Ras-related GTP-binding protein C"/>
    <property type="match status" value="1"/>
</dbReference>
<evidence type="ECO:0000256" key="8">
    <source>
        <dbReference type="ARBA" id="ARBA00023134"/>
    </source>
</evidence>
<dbReference type="CTD" id="35793"/>
<sequence length="385" mass="43592">MSYQDEYVGSFPKDFSYGPFEQNGENDNASLQEDHKPRILLMGLRRSGKSSIQKVVFHKMSPNETLFLESTNKIVKDDINNSSFVQFQIWDFPGQIDFFDSTFDSDTIFGGCGALVFVIDAQDDYQDALDKLQLTVTKAYRVNSNIKFEVFIHKVDGLNDDYKMESQRDIHHRATEDLGEAGLDHVHLSFHLTSIYDHSIFEAFSKVVQKLIPQLPTLENLLNILISNSGIEKAFLFDVVSKIYIATDSSPVDMQSYELCCDMIDVVIDISCIYGMVDEAEVSTTFNSQSSSLIKLNNGTVLYLREVNNFLALVCILREENFQKQGVIDYNFLCFRDAITQVFELRNKAQNAAQSVRDQQNAEDLPNGAGESPDNATDHLQTQIP</sequence>
<keyword evidence="10" id="KW-0458">Lysosome</keyword>
<evidence type="ECO:0000256" key="12">
    <source>
        <dbReference type="ARBA" id="ARBA00049117"/>
    </source>
</evidence>
<feature type="region of interest" description="Disordered" evidence="14">
    <location>
        <begin position="354"/>
        <end position="385"/>
    </location>
</feature>
<name>A0A6J1NQE2_BICAN</name>
<dbReference type="GO" id="GO:0046983">
    <property type="term" value="F:protein dimerization activity"/>
    <property type="evidence" value="ECO:0007669"/>
    <property type="project" value="UniProtKB-ARBA"/>
</dbReference>
<dbReference type="RefSeq" id="XP_023949044.1">
    <property type="nucleotide sequence ID" value="XM_024093276.2"/>
</dbReference>
<dbReference type="GO" id="GO:0005654">
    <property type="term" value="C:nucleoplasm"/>
    <property type="evidence" value="ECO:0007669"/>
    <property type="project" value="UniProtKB-ARBA"/>
</dbReference>